<dbReference type="Proteomes" id="UP001445732">
    <property type="component" value="Unassembled WGS sequence"/>
</dbReference>
<evidence type="ECO:0000256" key="4">
    <source>
        <dbReference type="SAM" id="MobiDB-lite"/>
    </source>
</evidence>
<dbReference type="EMBL" id="JBEGDD010000003">
    <property type="protein sequence ID" value="MEQ7154554.1"/>
    <property type="molecule type" value="Genomic_DNA"/>
</dbReference>
<feature type="compositionally biased region" description="Low complexity" evidence="4">
    <location>
        <begin position="186"/>
        <end position="195"/>
    </location>
</feature>
<keyword evidence="3" id="KW-0560">Oxidoreductase</keyword>
<dbReference type="SUPFAM" id="SSF50998">
    <property type="entry name" value="Quinoprotein alcohol dehydrogenase-like"/>
    <property type="match status" value="1"/>
</dbReference>
<comment type="caution">
    <text evidence="6">The sequence shown here is derived from an EMBL/GenBank/DDBJ whole genome shotgun (WGS) entry which is preliminary data.</text>
</comment>
<sequence length="664" mass="70932">MASSTRPLTPHRRDVLAGMAGAAATAPLASCASARSREHGRSLAVVPGEWRTYGGDNRASKYAPLDQIDATNAARLEVVWIWESPDAEIMAANPGLAPGEFQATPLMVGETLYLTTAFSQVVAVDAVTGETVWRFDPESWRAGPPTAKGFLHRGLAWWDDGAGGRLLVATGDARLLALDARTGQPVSSFGSSGSVDLSTDGLQRPADRQPPDLYSCTSPPLICRDVVVVGSQIRDRVGSIARMPPGDVRGYDVRSGAHLWTFHTVPKDGEFGSDTWEAGSAARTGNANVWAPMSADDDLGLIYLPGSCPSNNVFGGARPGDNLFGNALIALDARTGLRRWHFQTVRHDIWDYDLPCAPNLVDITVAGRARRAVAQVTKQGFCFVLDRVTGEPIWPIEDRDVPASPLAGERTAATQPHPTRPAPFESQGASIEDLIDVSPEIRSEAETLLSSYRHGPLFTPYGSQPTLIRPSWIGGANWGGAGVDPESGVLFVPSQSTVAALALDDAGRPVSAGEETSEIAGSARRVQGPRGLPLFKPPYSRITAIDLNTGDHLWMRPNGPGATDSPAFRPFNLGWIGSQQRAAPLVTRSLLFVGEGPHDRRFGQKVLRAYDKANGAVQAEIAVPDHPLGAPLTYMARGRQFVVFAAGYHTTPHRLIALAVGPAR</sequence>
<dbReference type="InterPro" id="IPR018391">
    <property type="entry name" value="PQQ_b-propeller_rpt"/>
</dbReference>
<evidence type="ECO:0000313" key="6">
    <source>
        <dbReference type="EMBL" id="MEQ7154554.1"/>
    </source>
</evidence>
<feature type="domain" description="Pyrrolo-quinoline quinone repeat" evidence="5">
    <location>
        <begin position="50"/>
        <end position="642"/>
    </location>
</feature>
<evidence type="ECO:0000256" key="2">
    <source>
        <dbReference type="ARBA" id="ARBA00008156"/>
    </source>
</evidence>
<feature type="region of interest" description="Disordered" evidence="4">
    <location>
        <begin position="409"/>
        <end position="429"/>
    </location>
</feature>
<evidence type="ECO:0000259" key="5">
    <source>
        <dbReference type="Pfam" id="PF01011"/>
    </source>
</evidence>
<dbReference type="InterPro" id="IPR011047">
    <property type="entry name" value="Quinoprotein_ADH-like_sf"/>
</dbReference>
<dbReference type="PANTHER" id="PTHR32303:SF4">
    <property type="entry name" value="QUINOPROTEIN GLUCOSE DEHYDROGENASE"/>
    <property type="match status" value="1"/>
</dbReference>
<evidence type="ECO:0000256" key="1">
    <source>
        <dbReference type="ARBA" id="ARBA00001931"/>
    </source>
</evidence>
<dbReference type="SMART" id="SM00564">
    <property type="entry name" value="PQQ"/>
    <property type="match status" value="5"/>
</dbReference>
<organism evidence="6 7">
    <name type="scientific">Brevundimonas aurifodinae</name>
    <dbReference type="NCBI Taxonomy" id="1508312"/>
    <lineage>
        <taxon>Bacteria</taxon>
        <taxon>Pseudomonadati</taxon>
        <taxon>Pseudomonadota</taxon>
        <taxon>Alphaproteobacteria</taxon>
        <taxon>Caulobacterales</taxon>
        <taxon>Caulobacteraceae</taxon>
        <taxon>Brevundimonas</taxon>
    </lineage>
</organism>
<accession>A0ABV1NMC5</accession>
<evidence type="ECO:0000256" key="3">
    <source>
        <dbReference type="ARBA" id="ARBA00023002"/>
    </source>
</evidence>
<comment type="cofactor">
    <cofactor evidence="1">
        <name>pyrroloquinoline quinone</name>
        <dbReference type="ChEBI" id="CHEBI:58442"/>
    </cofactor>
</comment>
<comment type="similarity">
    <text evidence="2">Belongs to the bacterial PQQ dehydrogenase family.</text>
</comment>
<dbReference type="InterPro" id="IPR006311">
    <property type="entry name" value="TAT_signal"/>
</dbReference>
<dbReference type="InterPro" id="IPR002372">
    <property type="entry name" value="PQQ_rpt_dom"/>
</dbReference>
<dbReference type="Pfam" id="PF01011">
    <property type="entry name" value="PQQ"/>
    <property type="match status" value="1"/>
</dbReference>
<dbReference type="PROSITE" id="PS51318">
    <property type="entry name" value="TAT"/>
    <property type="match status" value="1"/>
</dbReference>
<proteinExistence type="inferred from homology"/>
<gene>
    <name evidence="6" type="ORF">ABN401_04940</name>
</gene>
<keyword evidence="7" id="KW-1185">Reference proteome</keyword>
<evidence type="ECO:0000313" key="7">
    <source>
        <dbReference type="Proteomes" id="UP001445732"/>
    </source>
</evidence>
<dbReference type="Gene3D" id="2.140.10.10">
    <property type="entry name" value="Quinoprotein alcohol dehydrogenase-like superfamily"/>
    <property type="match status" value="1"/>
</dbReference>
<feature type="region of interest" description="Disordered" evidence="4">
    <location>
        <begin position="183"/>
        <end position="213"/>
    </location>
</feature>
<reference evidence="6 7" key="1">
    <citation type="submission" date="2024-06" db="EMBL/GenBank/DDBJ databases">
        <title>Brevundimonas sp. C11.</title>
        <authorList>
            <person name="Maltman C."/>
        </authorList>
    </citation>
    <scope>NUCLEOTIDE SEQUENCE [LARGE SCALE GENOMIC DNA]</scope>
    <source>
        <strain evidence="6 7">C11</strain>
    </source>
</reference>
<name>A0ABV1NMC5_9CAUL</name>
<dbReference type="PANTHER" id="PTHR32303">
    <property type="entry name" value="QUINOPROTEIN ALCOHOL DEHYDROGENASE (CYTOCHROME C)"/>
    <property type="match status" value="1"/>
</dbReference>
<protein>
    <submittedName>
        <fullName evidence="6">PQQ-binding-like beta-propeller repeat protein</fullName>
    </submittedName>
</protein>